<name>G8R5Z2_OWEHD</name>
<evidence type="ECO:0000313" key="5">
    <source>
        <dbReference type="Proteomes" id="UP000005631"/>
    </source>
</evidence>
<dbReference type="KEGG" id="oho:Oweho_0118"/>
<feature type="domain" description="Secretion system C-terminal sorting" evidence="3">
    <location>
        <begin position="234"/>
        <end position="309"/>
    </location>
</feature>
<organism evidence="4 5">
    <name type="scientific">Owenweeksia hongkongensis (strain DSM 17368 / CIP 108786 / JCM 12287 / NRRL B-23963 / UST20020801)</name>
    <dbReference type="NCBI Taxonomy" id="926562"/>
    <lineage>
        <taxon>Bacteria</taxon>
        <taxon>Pseudomonadati</taxon>
        <taxon>Bacteroidota</taxon>
        <taxon>Flavobacteriia</taxon>
        <taxon>Flavobacteriales</taxon>
        <taxon>Owenweeksiaceae</taxon>
        <taxon>Owenweeksia</taxon>
    </lineage>
</organism>
<dbReference type="Proteomes" id="UP000005631">
    <property type="component" value="Chromosome"/>
</dbReference>
<dbReference type="InterPro" id="IPR026444">
    <property type="entry name" value="Secre_tail"/>
</dbReference>
<reference evidence="4 5" key="1">
    <citation type="journal article" date="2012" name="Stand. Genomic Sci.">
        <title>Genome sequence of the orange-pigmented seawater bacterium Owenweeksia hongkongensis type strain (UST20020801(T)).</title>
        <authorList>
            <person name="Riedel T."/>
            <person name="Held B."/>
            <person name="Nolan M."/>
            <person name="Lucas S."/>
            <person name="Lapidus A."/>
            <person name="Tice H."/>
            <person name="Del Rio T.G."/>
            <person name="Cheng J.F."/>
            <person name="Han C."/>
            <person name="Tapia R."/>
            <person name="Goodwin L.A."/>
            <person name="Pitluck S."/>
            <person name="Liolios K."/>
            <person name="Mavromatis K."/>
            <person name="Pagani I."/>
            <person name="Ivanova N."/>
            <person name="Mikhailova N."/>
            <person name="Pati A."/>
            <person name="Chen A."/>
            <person name="Palaniappan K."/>
            <person name="Rohde M."/>
            <person name="Tindall B.J."/>
            <person name="Detter J.C."/>
            <person name="Goker M."/>
            <person name="Woyke T."/>
            <person name="Bristow J."/>
            <person name="Eisen J.A."/>
            <person name="Markowitz V."/>
            <person name="Hugenholtz P."/>
            <person name="Klenk H.P."/>
            <person name="Kyrpides N.C."/>
        </authorList>
    </citation>
    <scope>NUCLEOTIDE SEQUENCE</scope>
    <source>
        <strain evidence="5">DSM 17368 / JCM 12287 / NRRL B-23963</strain>
    </source>
</reference>
<dbReference type="OrthoDB" id="1041092at2"/>
<evidence type="ECO:0000256" key="1">
    <source>
        <dbReference type="ARBA" id="ARBA00022729"/>
    </source>
</evidence>
<proteinExistence type="predicted"/>
<keyword evidence="1 2" id="KW-0732">Signal</keyword>
<evidence type="ECO:0000313" key="4">
    <source>
        <dbReference type="EMBL" id="AEV31140.1"/>
    </source>
</evidence>
<dbReference type="AlphaFoldDB" id="G8R5Z2"/>
<dbReference type="STRING" id="926562.Oweho_0118"/>
<feature type="signal peptide" evidence="2">
    <location>
        <begin position="1"/>
        <end position="20"/>
    </location>
</feature>
<evidence type="ECO:0000256" key="2">
    <source>
        <dbReference type="SAM" id="SignalP"/>
    </source>
</evidence>
<keyword evidence="5" id="KW-1185">Reference proteome</keyword>
<dbReference type="Pfam" id="PF18962">
    <property type="entry name" value="Por_Secre_tail"/>
    <property type="match status" value="1"/>
</dbReference>
<dbReference type="HOGENOM" id="CLU_893833_0_0_10"/>
<dbReference type="RefSeq" id="WP_014200501.1">
    <property type="nucleotide sequence ID" value="NC_016599.1"/>
</dbReference>
<dbReference type="NCBIfam" id="TIGR04183">
    <property type="entry name" value="Por_Secre_tail"/>
    <property type="match status" value="1"/>
</dbReference>
<feature type="chain" id="PRO_5003514360" description="Secretion system C-terminal sorting domain-containing protein" evidence="2">
    <location>
        <begin position="21"/>
        <end position="311"/>
    </location>
</feature>
<dbReference type="Gene3D" id="2.60.40.3080">
    <property type="match status" value="1"/>
</dbReference>
<dbReference type="EMBL" id="CP003156">
    <property type="protein sequence ID" value="AEV31140.1"/>
    <property type="molecule type" value="Genomic_DNA"/>
</dbReference>
<accession>G8R5Z2</accession>
<protein>
    <recommendedName>
        <fullName evidence="3">Secretion system C-terminal sorting domain-containing protein</fullName>
    </recommendedName>
</protein>
<sequence>MTKKIFTLALGLALSSGLMAQTISGITPATGNQGQTLPIIVSGQNTAFTQGSMTMFLSQGSYTIGQAGSGIANISIVNSTTISANLNVPGSAPVGFYDLYIMGTGSSTLNKTSAFEVAQPSGASVAVSPNGGQPGKAFSATFTVSGASFKSSAQQTIEKVWLSLNGEVITDITNISVVNATTFTADVNVPVGTTQGMWDVNVYTDDNMMYTSTASFDIDNTFSRAEYNNVDFKIYPNPVTTELTAVFETQYSDMDVQIFDLTGKAVSQYSYSVEVQENLIKVNTENLAKGSYTIQFISNDEVVAAKKLVRQ</sequence>
<gene>
    <name evidence="4" type="ordered locus">Oweho_0118</name>
</gene>
<evidence type="ECO:0000259" key="3">
    <source>
        <dbReference type="Pfam" id="PF18962"/>
    </source>
</evidence>